<comment type="caution">
    <text evidence="2">The sequence shown here is derived from an EMBL/GenBank/DDBJ whole genome shotgun (WGS) entry which is preliminary data.</text>
</comment>
<reference evidence="2" key="1">
    <citation type="journal article" date="2015" name="Nature">
        <title>Complex archaea that bridge the gap between prokaryotes and eukaryotes.</title>
        <authorList>
            <person name="Spang A."/>
            <person name="Saw J.H."/>
            <person name="Jorgensen S.L."/>
            <person name="Zaremba-Niedzwiedzka K."/>
            <person name="Martijn J."/>
            <person name="Lind A.E."/>
            <person name="van Eijk R."/>
            <person name="Schleper C."/>
            <person name="Guy L."/>
            <person name="Ettema T.J."/>
        </authorList>
    </citation>
    <scope>NUCLEOTIDE SEQUENCE</scope>
</reference>
<accession>A0A0F9AWB6</accession>
<proteinExistence type="predicted"/>
<dbReference type="EMBL" id="LAZR01040673">
    <property type="protein sequence ID" value="KKL13899.1"/>
    <property type="molecule type" value="Genomic_DNA"/>
</dbReference>
<protein>
    <submittedName>
        <fullName evidence="2">Uncharacterized protein</fullName>
    </submittedName>
</protein>
<name>A0A0F9AWB6_9ZZZZ</name>
<evidence type="ECO:0000256" key="1">
    <source>
        <dbReference type="SAM" id="Coils"/>
    </source>
</evidence>
<keyword evidence="1" id="KW-0175">Coiled coil</keyword>
<evidence type="ECO:0000313" key="2">
    <source>
        <dbReference type="EMBL" id="KKL13899.1"/>
    </source>
</evidence>
<gene>
    <name evidence="2" type="ORF">LCGC14_2521130</name>
</gene>
<sequence length="66" mass="7517">MEIDVKKEQEKIQGEIQQLTVMANQLQQQRQEVINKVIMKQGQLELLDRLDKGKPSADITKVNGVA</sequence>
<feature type="coiled-coil region" evidence="1">
    <location>
        <begin position="9"/>
        <end position="36"/>
    </location>
</feature>
<dbReference type="AlphaFoldDB" id="A0A0F9AWB6"/>
<organism evidence="2">
    <name type="scientific">marine sediment metagenome</name>
    <dbReference type="NCBI Taxonomy" id="412755"/>
    <lineage>
        <taxon>unclassified sequences</taxon>
        <taxon>metagenomes</taxon>
        <taxon>ecological metagenomes</taxon>
    </lineage>
</organism>